<dbReference type="PROSITE" id="PS51257">
    <property type="entry name" value="PROKAR_LIPOPROTEIN"/>
    <property type="match status" value="1"/>
</dbReference>
<gene>
    <name evidence="10" type="ORF">J5N97_000488</name>
</gene>
<dbReference type="SUPFAM" id="SSF56300">
    <property type="entry name" value="Metallo-dependent phosphatases"/>
    <property type="match status" value="1"/>
</dbReference>
<evidence type="ECO:0000256" key="2">
    <source>
        <dbReference type="ARBA" id="ARBA00008723"/>
    </source>
</evidence>
<dbReference type="GO" id="GO:0016579">
    <property type="term" value="P:protein deubiquitination"/>
    <property type="evidence" value="ECO:0007669"/>
    <property type="project" value="InterPro"/>
</dbReference>
<proteinExistence type="inferred from homology"/>
<dbReference type="SUPFAM" id="SSF54001">
    <property type="entry name" value="Cysteine proteinases"/>
    <property type="match status" value="3"/>
</dbReference>
<dbReference type="PROSITE" id="PS50235">
    <property type="entry name" value="USP_3"/>
    <property type="match status" value="3"/>
</dbReference>
<evidence type="ECO:0000313" key="10">
    <source>
        <dbReference type="EMBL" id="KAJ0961361.1"/>
    </source>
</evidence>
<dbReference type="SUPFAM" id="SSF49363">
    <property type="entry name" value="Purple acid phosphatase, N-terminal domain"/>
    <property type="match status" value="1"/>
</dbReference>
<dbReference type="PANTHER" id="PTHR45778:SF3">
    <property type="entry name" value="PURPLE ACID PHOSPHATASE"/>
    <property type="match status" value="1"/>
</dbReference>
<dbReference type="Pfam" id="PF16656">
    <property type="entry name" value="Pur_ac_phosph_N"/>
    <property type="match status" value="1"/>
</dbReference>
<dbReference type="InterPro" id="IPR028889">
    <property type="entry name" value="USP"/>
</dbReference>
<keyword evidence="5" id="KW-0964">Secreted</keyword>
<comment type="catalytic activity">
    <reaction evidence="8">
        <text>a phosphate monoester + H2O = an alcohol + phosphate</text>
        <dbReference type="Rhea" id="RHEA:15017"/>
        <dbReference type="ChEBI" id="CHEBI:15377"/>
        <dbReference type="ChEBI" id="CHEBI:30879"/>
        <dbReference type="ChEBI" id="CHEBI:43474"/>
        <dbReference type="ChEBI" id="CHEBI:67140"/>
        <dbReference type="EC" id="3.1.3.2"/>
    </reaction>
</comment>
<dbReference type="EC" id="3.1.3.2" evidence="8"/>
<comment type="subunit">
    <text evidence="4">Homodimer.</text>
</comment>
<dbReference type="Gene3D" id="3.90.70.10">
    <property type="entry name" value="Cysteine proteinases"/>
    <property type="match status" value="3"/>
</dbReference>
<dbReference type="GO" id="GO:0003993">
    <property type="term" value="F:acid phosphatase activity"/>
    <property type="evidence" value="ECO:0007669"/>
    <property type="project" value="UniProtKB-EC"/>
</dbReference>
<protein>
    <recommendedName>
        <fullName evidence="8">Purple acid phosphatase</fullName>
        <ecNumber evidence="8">3.1.3.2</ecNumber>
    </recommendedName>
</protein>
<evidence type="ECO:0000256" key="3">
    <source>
        <dbReference type="ARBA" id="ARBA00009085"/>
    </source>
</evidence>
<dbReference type="Gene3D" id="2.60.40.380">
    <property type="entry name" value="Purple acid phosphatase-like, N-terminal"/>
    <property type="match status" value="1"/>
</dbReference>
<dbReference type="Proteomes" id="UP001085076">
    <property type="component" value="Unassembled WGS sequence"/>
</dbReference>
<dbReference type="Pfam" id="PF17808">
    <property type="entry name" value="fn3_PAP"/>
    <property type="match status" value="1"/>
</dbReference>
<organism evidence="10 11">
    <name type="scientific">Dioscorea zingiberensis</name>
    <dbReference type="NCBI Taxonomy" id="325984"/>
    <lineage>
        <taxon>Eukaryota</taxon>
        <taxon>Viridiplantae</taxon>
        <taxon>Streptophyta</taxon>
        <taxon>Embryophyta</taxon>
        <taxon>Tracheophyta</taxon>
        <taxon>Spermatophyta</taxon>
        <taxon>Magnoliopsida</taxon>
        <taxon>Liliopsida</taxon>
        <taxon>Dioscoreales</taxon>
        <taxon>Dioscoreaceae</taxon>
        <taxon>Dioscorea</taxon>
    </lineage>
</organism>
<accession>A0A9D5BVE7</accession>
<dbReference type="InterPro" id="IPR041792">
    <property type="entry name" value="MPP_PAP"/>
</dbReference>
<dbReference type="InterPro" id="IPR040974">
    <property type="entry name" value="Fn3_PAP"/>
</dbReference>
<feature type="domain" description="USP" evidence="9">
    <location>
        <begin position="711"/>
        <end position="1044"/>
    </location>
</feature>
<comment type="caution">
    <text evidence="10">The sequence shown here is derived from an EMBL/GenBank/DDBJ whole genome shotgun (WGS) entry which is preliminary data.</text>
</comment>
<dbReference type="GO" id="GO:0005576">
    <property type="term" value="C:extracellular region"/>
    <property type="evidence" value="ECO:0007669"/>
    <property type="project" value="UniProtKB-SubCell"/>
</dbReference>
<dbReference type="InterPro" id="IPR004843">
    <property type="entry name" value="Calcineurin-like_PHP"/>
</dbReference>
<evidence type="ECO:0000256" key="6">
    <source>
        <dbReference type="ARBA" id="ARBA00022729"/>
    </source>
</evidence>
<dbReference type="PROSITE" id="PS00973">
    <property type="entry name" value="USP_2"/>
    <property type="match status" value="1"/>
</dbReference>
<sequence>MEKKTLFLFFFFTFSFFISCSSASSPPLIIGRNTISELKNHTRISEFRVINRRFLQDCPDPNPYLGINVSLSSSGLADDENVTVTVSGVLIPDKSDWIGMITPANSDISFCPLNTFYYKQTGDLSDLPLLCHYPVKAQYLSNDPSYLNCKSKECKESEDGECLVHTCSGSISFHVVNIRTEIEFVFFTGGFDTPCILKRAQPISFSNPSSPLHAHLSSIDSTGTSMRVTWVSGDKIPQHVQYGGGSSATSKVSTFTNSDMCSGTPESPAKDFGWHDPGFIHSAVMTGLKPSQTYSYRYGSDSVGWSDQIKFKTPPAAGSDELRFLAYGDMGKAPLDPSLEHYIQPGSLSVVKAMADEVAAGNVDSVFHIGDISYATGFLAEWDFFLHLITPIASHVSYMTAIGNHERDYADSGSVYETPDSGGECGVAYETYFQMPTASKDKPWYSIEQASVHFTVMSTEHDWTENSEQYKWMKNDLASVDRSRTPWVIFAGHRPMYSSQEGILPSVDSDFVKAVEPLLLENKVDLVIFGHVHNYERTCAVFDGECKGMPTKDADGIDTYDNSNYTAPVQAVIGMAGFSLDEFPDNVDNSWSLKRISEFGYARLHATKDDLKLEFVNAKTREDSTRLNLNQSAEAVLRHIEFGHYDTEDFEDGLSQDEDFQNWNLVTKKKSKKKKKKAGGGGGGVSNSNKRAAAAYNEDYDIGVFRQLPIRGLSNPGNLCFMNATLQALLSCSPFVELLHQLTQCDIPKDDYPTLSAFARFISKFDSTTLNDGRSFCASMFRPVLEKFTPDVPTGPSGGRPRQEDAQEFLSFLMYEMHEELLKMRGCSSSSQQYVPSELTQIFWGQQKSIVRVEGNPDSADIVQPFLLLHLDIHPENIITMEEALQLFSASETIEGYKTISTGKADEVAASRSVKIQELPPILMVHMMRFGYGCNGTTKLNKTVSYPLQLVLGDDLLADPTLDQDSTRLNLNQSAEAVLRHIEFGHYDTEDFEDGLSQDEDFQNWNLVTKKKSKKKKKKAGGGGGVSNSNKRAAAAYNEDYDIGVFRQQPIRGLSNPGNLCFMNATLQALLSCSPFVELLHQLRQCDIPKDDYPTLSAFARFISKFDSTTLNDGRSFCASMFRPVLEKFTPDVPTGPSGGRPRQEDAQEFLSFLMYEMHEELLKMRGCSSSSQQYVPSELTQIFWGQQKSIVRVEGNPDSADIVQPFLLLHLDIHPENIITMEEALQLFSASETIEGYKTISTGKVQADEVAASRSVKIQELPPILMLHMMRFGYGCNGTTKLNKTVSYPLQLVVGDDLLADPTLDQDSTRLNLNQSAEAVLRQLEFEDGLSQDEDFQNWNLVTKKKSKKKKARGGVGVSNSNKRAAAAYNEDDDIGVFRQQPIRGLSNPGNLCFMNATLQALLSCSPFVELLHQLTQCDIPKDDYPTLYAFASFISKFDTPNDGRSFCASMFRPVLDKFTPDVTTGPSGGRPSQEDAQELLSFLMYEMHEELLNMRGSSSSNQDVPSELSQIFWGKEKSVIRVEGNPDSVIVQPFLLLHLEIHPETVRTIQDALQLFSASETLEGYKTSTGKVQADEVAASRSVKIQELPPILMLHLMRFGYGCNGTTKLNKAVSYPLELVVGDELLADPTLEGRHYELVATITHRGQGPLRGHYTADVKQSDGRWVRCDDASITTIGTNQVLGEEVYVLFYKQRQVVDYK</sequence>
<comment type="subcellular location">
    <subcellularLocation>
        <location evidence="1">Secreted</location>
    </subcellularLocation>
</comment>
<dbReference type="InterPro" id="IPR015914">
    <property type="entry name" value="PAPs_N"/>
</dbReference>
<keyword evidence="8" id="KW-0378">Hydrolase</keyword>
<feature type="chain" id="PRO_5039751379" description="Purple acid phosphatase" evidence="8">
    <location>
        <begin position="24"/>
        <end position="1702"/>
    </location>
</feature>
<reference evidence="10 11" key="1">
    <citation type="journal article" date="2022" name="Hortic Res">
        <title>The genome of Dioscorea zingiberensis sheds light on the biosynthesis, origin and evolution of the medicinally important diosgenin saponins.</title>
        <authorList>
            <person name="Li Y."/>
            <person name="Tan C."/>
            <person name="Li Z."/>
            <person name="Guo J."/>
            <person name="Li S."/>
            <person name="Chen X."/>
            <person name="Wang C."/>
            <person name="Dai X."/>
            <person name="Yang H."/>
            <person name="Song W."/>
            <person name="Hou L."/>
            <person name="Xu J."/>
            <person name="Tong Z."/>
            <person name="Xu A."/>
            <person name="Yuan X."/>
            <person name="Wang W."/>
            <person name="Yang Q."/>
            <person name="Chen L."/>
            <person name="Sun Z."/>
            <person name="Wang K."/>
            <person name="Pan B."/>
            <person name="Chen J."/>
            <person name="Bao Y."/>
            <person name="Liu F."/>
            <person name="Qi X."/>
            <person name="Gang D.R."/>
            <person name="Wen J."/>
            <person name="Li J."/>
        </authorList>
    </citation>
    <scope>NUCLEOTIDE SEQUENCE [LARGE SCALE GENOMIC DNA]</scope>
    <source>
        <strain evidence="10">Dzin_1.0</strain>
    </source>
</reference>
<comment type="similarity">
    <text evidence="3">Belongs to the peptidase C19 family.</text>
</comment>
<dbReference type="CDD" id="cd00839">
    <property type="entry name" value="MPP_PAPs"/>
    <property type="match status" value="1"/>
</dbReference>
<dbReference type="InterPro" id="IPR025733">
    <property type="entry name" value="PAPs_C"/>
</dbReference>
<dbReference type="EMBL" id="JAGGNH010000025">
    <property type="protein sequence ID" value="KAJ0961361.1"/>
    <property type="molecule type" value="Genomic_DNA"/>
</dbReference>
<comment type="similarity">
    <text evidence="2 8">Belongs to the metallophosphoesterase superfamily. Purple acid phosphatase family.</text>
</comment>
<dbReference type="InterPro" id="IPR001394">
    <property type="entry name" value="Peptidase_C19_UCH"/>
</dbReference>
<dbReference type="InterPro" id="IPR018200">
    <property type="entry name" value="USP_CS"/>
</dbReference>
<dbReference type="InterPro" id="IPR008963">
    <property type="entry name" value="Purple_acid_Pase-like_N"/>
</dbReference>
<dbReference type="OrthoDB" id="45007at2759"/>
<dbReference type="PANTHER" id="PTHR45778">
    <property type="entry name" value="PURPLE ACID PHOSPHATASE-RELATED"/>
    <property type="match status" value="1"/>
</dbReference>
<feature type="domain" description="USP" evidence="9">
    <location>
        <begin position="1385"/>
        <end position="1696"/>
    </location>
</feature>
<evidence type="ECO:0000256" key="5">
    <source>
        <dbReference type="ARBA" id="ARBA00022525"/>
    </source>
</evidence>
<feature type="domain" description="USP" evidence="9">
    <location>
        <begin position="1052"/>
        <end position="1383"/>
    </location>
</feature>
<keyword evidence="7" id="KW-0325">Glycoprotein</keyword>
<evidence type="ECO:0000256" key="1">
    <source>
        <dbReference type="ARBA" id="ARBA00004613"/>
    </source>
</evidence>
<dbReference type="Gene3D" id="3.60.21.10">
    <property type="match status" value="1"/>
</dbReference>
<dbReference type="Pfam" id="PF00443">
    <property type="entry name" value="UCH"/>
    <property type="match status" value="3"/>
</dbReference>
<dbReference type="InterPro" id="IPR038765">
    <property type="entry name" value="Papain-like_cys_pep_sf"/>
</dbReference>
<keyword evidence="6 8" id="KW-0732">Signal</keyword>
<evidence type="ECO:0000256" key="7">
    <source>
        <dbReference type="ARBA" id="ARBA00023180"/>
    </source>
</evidence>
<evidence type="ECO:0000256" key="4">
    <source>
        <dbReference type="ARBA" id="ARBA00011738"/>
    </source>
</evidence>
<feature type="signal peptide" evidence="8">
    <location>
        <begin position="1"/>
        <end position="23"/>
    </location>
</feature>
<dbReference type="CDD" id="cd02257">
    <property type="entry name" value="Peptidase_C19"/>
    <property type="match status" value="3"/>
</dbReference>
<name>A0A9D5BVE7_9LILI</name>
<evidence type="ECO:0000256" key="8">
    <source>
        <dbReference type="RuleBase" id="RU361203"/>
    </source>
</evidence>
<dbReference type="GO" id="GO:0046872">
    <property type="term" value="F:metal ion binding"/>
    <property type="evidence" value="ECO:0007669"/>
    <property type="project" value="InterPro"/>
</dbReference>
<dbReference type="Pfam" id="PF00149">
    <property type="entry name" value="Metallophos"/>
    <property type="match status" value="1"/>
</dbReference>
<evidence type="ECO:0000259" key="9">
    <source>
        <dbReference type="PROSITE" id="PS50235"/>
    </source>
</evidence>
<dbReference type="GO" id="GO:0004843">
    <property type="term" value="F:cysteine-type deubiquitinase activity"/>
    <property type="evidence" value="ECO:0007669"/>
    <property type="project" value="InterPro"/>
</dbReference>
<evidence type="ECO:0000313" key="11">
    <source>
        <dbReference type="Proteomes" id="UP001085076"/>
    </source>
</evidence>
<dbReference type="PROSITE" id="PS00972">
    <property type="entry name" value="USP_1"/>
    <property type="match status" value="3"/>
</dbReference>
<keyword evidence="11" id="KW-1185">Reference proteome</keyword>
<dbReference type="Pfam" id="PF14008">
    <property type="entry name" value="Metallophos_C"/>
    <property type="match status" value="1"/>
</dbReference>
<dbReference type="InterPro" id="IPR029052">
    <property type="entry name" value="Metallo-depent_PP-like"/>
</dbReference>